<name>A0A132DYY9_BURVI</name>
<reference evidence="1 2" key="1">
    <citation type="submission" date="2018-03" db="EMBL/GenBank/DDBJ databases">
        <authorList>
            <person name="Nguyen K."/>
            <person name="Fouts D."/>
            <person name="Sutton G."/>
        </authorList>
    </citation>
    <scope>NUCLEOTIDE SEQUENCE [LARGE SCALE GENOMIC DNA]</scope>
    <source>
        <strain evidence="1 2">AU3578</strain>
    </source>
</reference>
<comment type="caution">
    <text evidence="1">The sequence shown here is derived from an EMBL/GenBank/DDBJ whole genome shotgun (WGS) entry which is preliminary data.</text>
</comment>
<dbReference type="Pfam" id="PF13560">
    <property type="entry name" value="HTH_31"/>
    <property type="match status" value="1"/>
</dbReference>
<proteinExistence type="predicted"/>
<dbReference type="SMART" id="SM00530">
    <property type="entry name" value="HTH_XRE"/>
    <property type="match status" value="1"/>
</dbReference>
<accession>A0A132DYY9</accession>
<dbReference type="Proteomes" id="UP000237632">
    <property type="component" value="Unassembled WGS sequence"/>
</dbReference>
<sequence length="113" mass="12546">MKVNQEMAASPAVLAETKHLGQLLSRLRIARGVHQSEAATRAGLSRNTAYRIEKGDPGVAIGQVVRYLEAFAPGLRLHDLLSETDPALKSLDARTRRRRVSVLSERELKELDF</sequence>
<evidence type="ECO:0000313" key="1">
    <source>
        <dbReference type="EMBL" id="PRH43506.1"/>
    </source>
</evidence>
<dbReference type="PROSITE" id="PS50943">
    <property type="entry name" value="HTH_CROC1"/>
    <property type="match status" value="1"/>
</dbReference>
<dbReference type="SUPFAM" id="SSF47413">
    <property type="entry name" value="lambda repressor-like DNA-binding domains"/>
    <property type="match status" value="1"/>
</dbReference>
<dbReference type="InterPro" id="IPR010982">
    <property type="entry name" value="Lambda_DNA-bd_dom_sf"/>
</dbReference>
<dbReference type="AlphaFoldDB" id="A0A132DYY9"/>
<dbReference type="Gene3D" id="1.10.260.40">
    <property type="entry name" value="lambda repressor-like DNA-binding domains"/>
    <property type="match status" value="1"/>
</dbReference>
<gene>
    <name evidence="1" type="ORF">C6T65_04570</name>
</gene>
<protein>
    <submittedName>
        <fullName evidence="1">Transcriptional regulator</fullName>
    </submittedName>
</protein>
<dbReference type="EMBL" id="PVHK01000031">
    <property type="protein sequence ID" value="PRH43506.1"/>
    <property type="molecule type" value="Genomic_DNA"/>
</dbReference>
<dbReference type="GO" id="GO:0003677">
    <property type="term" value="F:DNA binding"/>
    <property type="evidence" value="ECO:0007669"/>
    <property type="project" value="InterPro"/>
</dbReference>
<evidence type="ECO:0000313" key="2">
    <source>
        <dbReference type="Proteomes" id="UP000237632"/>
    </source>
</evidence>
<dbReference type="InterPro" id="IPR001387">
    <property type="entry name" value="Cro/C1-type_HTH"/>
</dbReference>
<dbReference type="CDD" id="cd00093">
    <property type="entry name" value="HTH_XRE"/>
    <property type="match status" value="1"/>
</dbReference>
<organism evidence="1 2">
    <name type="scientific">Burkholderia vietnamiensis</name>
    <dbReference type="NCBI Taxonomy" id="60552"/>
    <lineage>
        <taxon>Bacteria</taxon>
        <taxon>Pseudomonadati</taxon>
        <taxon>Pseudomonadota</taxon>
        <taxon>Betaproteobacteria</taxon>
        <taxon>Burkholderiales</taxon>
        <taxon>Burkholderiaceae</taxon>
        <taxon>Burkholderia</taxon>
        <taxon>Burkholderia cepacia complex</taxon>
    </lineage>
</organism>
<dbReference type="RefSeq" id="WP_034192851.1">
    <property type="nucleotide sequence ID" value="NZ_BGKC01000025.1"/>
</dbReference>